<organism evidence="3 4">
    <name type="scientific">Stygiolobus caldivivus</name>
    <dbReference type="NCBI Taxonomy" id="2824673"/>
    <lineage>
        <taxon>Archaea</taxon>
        <taxon>Thermoproteota</taxon>
        <taxon>Thermoprotei</taxon>
        <taxon>Sulfolobales</taxon>
        <taxon>Sulfolobaceae</taxon>
        <taxon>Stygiolobus</taxon>
    </lineage>
</organism>
<feature type="domain" description="Protein kinase" evidence="2">
    <location>
        <begin position="300"/>
        <end position="594"/>
    </location>
</feature>
<gene>
    <name evidence="3" type="ORF">KN1_00270</name>
</gene>
<dbReference type="PANTHER" id="PTHR44167">
    <property type="entry name" value="OVARIAN-SPECIFIC SERINE/THREONINE-PROTEIN KINASE LOK-RELATED"/>
    <property type="match status" value="1"/>
</dbReference>
<sequence length="594" mass="66361">MSSCNDLVNTGASLYKSGKLKEAHEKFNEALNLCPKDENALLWKGKAEVMMGDLEQAIKTLKSLNNGEAQYYLSLALYLYSFFVKDQQRILQEALFHASRAIRGSTNNEVINLSNLLQVMILMELGRVNEAWQVRPINTDTYDDLGFAYLRLKQGDADSARRFAVQAGNKIEQSSTLEGPDKEFIKGLAQMIIGRASIEKKEYGRAVSAFQRLNTDALRQVALLYEAQAYERMGLQDTACLTYSELVQIRDTPLIREKMINCTGLSPFTLNFPSVLLGKPLSFLYSWDPNTWVNRKLNDYLVKRVIGEGGNGYVLEATGPDGRDYAIKVLKVGTGSRADESFKNLMNEASTLASLSNNPNVVKIYAINVDMLVLKEILSGNTSLYLKSPPMIVMELMSGGTLYDLLSDDRFYYSSYWKKAVYRAIASVAEALVEIHSKGFVQCDIKPQNVFLTFKPKDPVDLPKVQFKLGDLGGAVKVGSDIIQLTTAYAPPEALTDKAEPSFDIFSLGIALYVLLTRKMDRPDLQEMEDAFNCYGVNDMTCVTRNVTTAKQKLALWGLNVPAEVEPLLKRMIDPDPLKRPAAREVLDQITKLV</sequence>
<dbReference type="InterPro" id="IPR019734">
    <property type="entry name" value="TPR_rpt"/>
</dbReference>
<keyword evidence="4" id="KW-1185">Reference proteome</keyword>
<evidence type="ECO:0000256" key="1">
    <source>
        <dbReference type="PROSITE-ProRule" id="PRU00339"/>
    </source>
</evidence>
<dbReference type="PANTHER" id="PTHR44167:SF18">
    <property type="entry name" value="PROTEIN KINASE DOMAIN-CONTAINING PROTEIN"/>
    <property type="match status" value="1"/>
</dbReference>
<dbReference type="GO" id="GO:0005737">
    <property type="term" value="C:cytoplasm"/>
    <property type="evidence" value="ECO:0007669"/>
    <property type="project" value="TreeGrafter"/>
</dbReference>
<dbReference type="AlphaFoldDB" id="A0A8D5ZHM7"/>
<proteinExistence type="predicted"/>
<dbReference type="Pfam" id="PF00069">
    <property type="entry name" value="Pkinase"/>
    <property type="match status" value="1"/>
</dbReference>
<dbReference type="PROSITE" id="PS50005">
    <property type="entry name" value="TPR"/>
    <property type="match status" value="1"/>
</dbReference>
<dbReference type="RefSeq" id="WP_221288591.1">
    <property type="nucleotide sequence ID" value="NZ_AP024597.1"/>
</dbReference>
<dbReference type="SMART" id="SM00220">
    <property type="entry name" value="S_TKc"/>
    <property type="match status" value="1"/>
</dbReference>
<evidence type="ECO:0000313" key="4">
    <source>
        <dbReference type="Proteomes" id="UP000825123"/>
    </source>
</evidence>
<dbReference type="GO" id="GO:0004674">
    <property type="term" value="F:protein serine/threonine kinase activity"/>
    <property type="evidence" value="ECO:0007669"/>
    <property type="project" value="TreeGrafter"/>
</dbReference>
<keyword evidence="1" id="KW-0802">TPR repeat</keyword>
<dbReference type="PROSITE" id="PS00107">
    <property type="entry name" value="PROTEIN_KINASE_ATP"/>
    <property type="match status" value="1"/>
</dbReference>
<dbReference type="SUPFAM" id="SSF48452">
    <property type="entry name" value="TPR-like"/>
    <property type="match status" value="1"/>
</dbReference>
<protein>
    <recommendedName>
        <fullName evidence="2">Protein kinase domain-containing protein</fullName>
    </recommendedName>
</protein>
<dbReference type="CDD" id="cd14014">
    <property type="entry name" value="STKc_PknB_like"/>
    <property type="match status" value="1"/>
</dbReference>
<dbReference type="Pfam" id="PF14559">
    <property type="entry name" value="TPR_19"/>
    <property type="match status" value="1"/>
</dbReference>
<dbReference type="KEGG" id="csty:KN1_00270"/>
<dbReference type="InterPro" id="IPR011009">
    <property type="entry name" value="Kinase-like_dom_sf"/>
</dbReference>
<dbReference type="GO" id="GO:0005524">
    <property type="term" value="F:ATP binding"/>
    <property type="evidence" value="ECO:0007669"/>
    <property type="project" value="InterPro"/>
</dbReference>
<feature type="repeat" description="TPR" evidence="1">
    <location>
        <begin position="4"/>
        <end position="37"/>
    </location>
</feature>
<dbReference type="Gene3D" id="1.25.40.10">
    <property type="entry name" value="Tetratricopeptide repeat domain"/>
    <property type="match status" value="1"/>
</dbReference>
<dbReference type="InterPro" id="IPR011990">
    <property type="entry name" value="TPR-like_helical_dom_sf"/>
</dbReference>
<dbReference type="InterPro" id="IPR017441">
    <property type="entry name" value="Protein_kinase_ATP_BS"/>
</dbReference>
<reference evidence="3 4" key="1">
    <citation type="submission" date="2021-04" db="EMBL/GenBank/DDBJ databases">
        <title>Complete genome sequence of Stygiolobus sp. KN-1.</title>
        <authorList>
            <person name="Nakamura K."/>
            <person name="Sakai H."/>
            <person name="Kurosawa N."/>
        </authorList>
    </citation>
    <scope>NUCLEOTIDE SEQUENCE [LARGE SCALE GENOMIC DNA]</scope>
    <source>
        <strain evidence="3 4">KN-1</strain>
    </source>
</reference>
<name>A0A8D5ZHM7_9CREN</name>
<dbReference type="SUPFAM" id="SSF56112">
    <property type="entry name" value="Protein kinase-like (PK-like)"/>
    <property type="match status" value="1"/>
</dbReference>
<dbReference type="Proteomes" id="UP000825123">
    <property type="component" value="Chromosome"/>
</dbReference>
<dbReference type="GeneID" id="66161786"/>
<dbReference type="EMBL" id="AP024597">
    <property type="protein sequence ID" value="BCU68730.1"/>
    <property type="molecule type" value="Genomic_DNA"/>
</dbReference>
<accession>A0A8D5ZHM7</accession>
<dbReference type="Gene3D" id="1.10.510.10">
    <property type="entry name" value="Transferase(Phosphotransferase) domain 1"/>
    <property type="match status" value="1"/>
</dbReference>
<dbReference type="Gene3D" id="3.30.200.20">
    <property type="entry name" value="Phosphorylase Kinase, domain 1"/>
    <property type="match status" value="1"/>
</dbReference>
<dbReference type="PROSITE" id="PS50011">
    <property type="entry name" value="PROTEIN_KINASE_DOM"/>
    <property type="match status" value="1"/>
</dbReference>
<evidence type="ECO:0000313" key="3">
    <source>
        <dbReference type="EMBL" id="BCU68730.1"/>
    </source>
</evidence>
<dbReference type="InterPro" id="IPR000719">
    <property type="entry name" value="Prot_kinase_dom"/>
</dbReference>
<evidence type="ECO:0000259" key="2">
    <source>
        <dbReference type="PROSITE" id="PS50011"/>
    </source>
</evidence>